<comment type="cofactor">
    <cofactor evidence="10">
        <name>Zn(2+)</name>
        <dbReference type="ChEBI" id="CHEBI:29105"/>
    </cofactor>
    <text evidence="10">Binds 2 Zn(2+) ions.</text>
</comment>
<evidence type="ECO:0000256" key="2">
    <source>
        <dbReference type="ARBA" id="ARBA00012477"/>
    </source>
</evidence>
<dbReference type="RefSeq" id="WP_006309500.1">
    <property type="nucleotide sequence ID" value="NZ_JH601133.1"/>
</dbReference>
<dbReference type="Pfam" id="PF23023">
    <property type="entry name" value="Anti-Pycsar_Apyc1"/>
    <property type="match status" value="1"/>
</dbReference>
<evidence type="ECO:0000256" key="1">
    <source>
        <dbReference type="ARBA" id="ARBA00011738"/>
    </source>
</evidence>
<evidence type="ECO:0000313" key="11">
    <source>
        <dbReference type="EMBL" id="EHR36623.1"/>
    </source>
</evidence>
<feature type="binding site" evidence="10">
    <location>
        <position position="68"/>
    </location>
    <ligand>
        <name>Zn(2+)</name>
        <dbReference type="ChEBI" id="CHEBI:29105"/>
        <label>2</label>
        <note>catalytic</note>
    </ligand>
</feature>
<dbReference type="InterPro" id="IPR013471">
    <property type="entry name" value="RNase_Z/BN"/>
</dbReference>
<feature type="binding site" evidence="10">
    <location>
        <position position="67"/>
    </location>
    <ligand>
        <name>Zn(2+)</name>
        <dbReference type="ChEBI" id="CHEBI:29105"/>
        <label>2</label>
        <note>catalytic</note>
    </ligand>
</feature>
<dbReference type="AlphaFoldDB" id="H3NKA6"/>
<evidence type="ECO:0000256" key="7">
    <source>
        <dbReference type="ARBA" id="ARBA00022801"/>
    </source>
</evidence>
<dbReference type="STRING" id="883113.HMPREF9708_01295"/>
<keyword evidence="7 10" id="KW-0378">Hydrolase</keyword>
<feature type="active site" description="Proton acceptor" evidence="10">
    <location>
        <position position="67"/>
    </location>
</feature>
<evidence type="ECO:0000313" key="12">
    <source>
        <dbReference type="Proteomes" id="UP000006190"/>
    </source>
</evidence>
<comment type="catalytic activity">
    <reaction evidence="10">
        <text>Endonucleolytic cleavage of RNA, removing extra 3' nucleotides from tRNA precursor, generating 3' termini of tRNAs. A 3'-hydroxy group is left at the tRNA terminus and a 5'-phosphoryl group is left at the trailer molecule.</text>
        <dbReference type="EC" id="3.1.26.11"/>
    </reaction>
</comment>
<evidence type="ECO:0000256" key="5">
    <source>
        <dbReference type="ARBA" id="ARBA00022723"/>
    </source>
</evidence>
<feature type="binding site" evidence="10">
    <location>
        <position position="142"/>
    </location>
    <ligand>
        <name>Zn(2+)</name>
        <dbReference type="ChEBI" id="CHEBI:29105"/>
        <label>1</label>
        <note>catalytic</note>
    </ligand>
</feature>
<evidence type="ECO:0000256" key="4">
    <source>
        <dbReference type="ARBA" id="ARBA00022722"/>
    </source>
</evidence>
<feature type="binding site" evidence="10">
    <location>
        <position position="65"/>
    </location>
    <ligand>
        <name>Zn(2+)</name>
        <dbReference type="ChEBI" id="CHEBI:29105"/>
        <label>1</label>
        <note>catalytic</note>
    </ligand>
</feature>
<keyword evidence="3 10" id="KW-0819">tRNA processing</keyword>
<dbReference type="GO" id="GO:0042781">
    <property type="term" value="F:3'-tRNA processing endoribonuclease activity"/>
    <property type="evidence" value="ECO:0007669"/>
    <property type="project" value="UniProtKB-UniRule"/>
</dbReference>
<accession>H3NKA6</accession>
<keyword evidence="12" id="KW-1185">Reference proteome</keyword>
<dbReference type="NCBIfam" id="NF000801">
    <property type="entry name" value="PRK00055.1-3"/>
    <property type="match status" value="1"/>
</dbReference>
<dbReference type="HAMAP" id="MF_01818">
    <property type="entry name" value="RNase_Z_BN"/>
    <property type="match status" value="1"/>
</dbReference>
<evidence type="ECO:0000256" key="8">
    <source>
        <dbReference type="ARBA" id="ARBA00022833"/>
    </source>
</evidence>
<dbReference type="FunFam" id="3.60.15.10:FF:000002">
    <property type="entry name" value="Ribonuclease Z"/>
    <property type="match status" value="1"/>
</dbReference>
<dbReference type="PANTHER" id="PTHR46018:SF2">
    <property type="entry name" value="ZINC PHOSPHODIESTERASE ELAC PROTEIN 1"/>
    <property type="match status" value="1"/>
</dbReference>
<feature type="binding site" evidence="10">
    <location>
        <position position="213"/>
    </location>
    <ligand>
        <name>Zn(2+)</name>
        <dbReference type="ChEBI" id="CHEBI:29105"/>
        <label>2</label>
        <note>catalytic</note>
    </ligand>
</feature>
<dbReference type="eggNOG" id="COG1234">
    <property type="taxonomic scope" value="Bacteria"/>
</dbReference>
<sequence>MQIQFLGTGAGIPAKQRNVSSLTLKLLDELNEVWMFDCGEGTQHHILRTHLKPRKINRIFITHLHGDHIYGLPGLLSSRSFQGGEGPLYLYGPKGIRTFIETAIRISRSKLPYPLIIEELTSQGGHLDIVAGWQVDYLPLDHGILSYGYRVQEPDAPGQLLMDRLAPYQIPNGPILGQLKRGEVVELADGQVLNGQDFLAPPRPGRVVTILGDTRKTANSVQLAKGADVLVHEATHEAGEAKMAKAYFHSTSAQAAQVAQDAQVGQLYMNHISARYLKQETRILEQQAQAIFPASQVVQDFDEFEIPPRGHKIEVTP</sequence>
<dbReference type="CDD" id="cd07717">
    <property type="entry name" value="RNaseZ_ZiPD-like_MBL-fold"/>
    <property type="match status" value="1"/>
</dbReference>
<proteinExistence type="inferred from homology"/>
<dbReference type="PANTHER" id="PTHR46018">
    <property type="entry name" value="ZINC PHOSPHODIESTERASE ELAC PROTEIN 1"/>
    <property type="match status" value="1"/>
</dbReference>
<evidence type="ECO:0000256" key="3">
    <source>
        <dbReference type="ARBA" id="ARBA00022694"/>
    </source>
</evidence>
<keyword evidence="4 10" id="KW-0540">Nuclease</keyword>
<dbReference type="GO" id="GO:0008270">
    <property type="term" value="F:zinc ion binding"/>
    <property type="evidence" value="ECO:0007669"/>
    <property type="project" value="UniProtKB-UniRule"/>
</dbReference>
<dbReference type="EMBL" id="AGEG01000014">
    <property type="protein sequence ID" value="EHR36623.1"/>
    <property type="molecule type" value="Genomic_DNA"/>
</dbReference>
<evidence type="ECO:0000256" key="9">
    <source>
        <dbReference type="ARBA" id="ARBA00057812"/>
    </source>
</evidence>
<comment type="similarity">
    <text evidence="10">Belongs to the RNase Z family.</text>
</comment>
<dbReference type="NCBIfam" id="TIGR02651">
    <property type="entry name" value="RNase_Z"/>
    <property type="match status" value="1"/>
</dbReference>
<dbReference type="OrthoDB" id="9800940at2"/>
<dbReference type="PATRIC" id="fig|883113.3.peg.1292"/>
<name>H3NKA6_9LACT</name>
<feature type="binding site" evidence="10">
    <location>
        <position position="271"/>
    </location>
    <ligand>
        <name>Zn(2+)</name>
        <dbReference type="ChEBI" id="CHEBI:29105"/>
        <label>2</label>
        <note>catalytic</note>
    </ligand>
</feature>
<dbReference type="Proteomes" id="UP000006190">
    <property type="component" value="Unassembled WGS sequence"/>
</dbReference>
<protein>
    <recommendedName>
        <fullName evidence="2 10">Ribonuclease Z</fullName>
        <shortName evidence="10">RNase Z</shortName>
        <ecNumber evidence="2 10">3.1.26.11</ecNumber>
    </recommendedName>
    <alternativeName>
        <fullName evidence="10">tRNA 3 endonuclease</fullName>
    </alternativeName>
    <alternativeName>
        <fullName evidence="10">tRNase Z</fullName>
    </alternativeName>
</protein>
<organism evidence="11 12">
    <name type="scientific">Facklamia languida CCUG 37842</name>
    <dbReference type="NCBI Taxonomy" id="883113"/>
    <lineage>
        <taxon>Bacteria</taxon>
        <taxon>Bacillati</taxon>
        <taxon>Bacillota</taxon>
        <taxon>Bacilli</taxon>
        <taxon>Lactobacillales</taxon>
        <taxon>Aerococcaceae</taxon>
        <taxon>Facklamia</taxon>
    </lineage>
</organism>
<dbReference type="SUPFAM" id="SSF56281">
    <property type="entry name" value="Metallo-hydrolase/oxidoreductase"/>
    <property type="match status" value="1"/>
</dbReference>
<comment type="subunit">
    <text evidence="1 10">Homodimer.</text>
</comment>
<keyword evidence="8 10" id="KW-0862">Zinc</keyword>
<dbReference type="Gene3D" id="3.60.15.10">
    <property type="entry name" value="Ribonuclease Z/Hydroxyacylglutathione hydrolase-like"/>
    <property type="match status" value="1"/>
</dbReference>
<keyword evidence="5 10" id="KW-0479">Metal-binding</keyword>
<comment type="caution">
    <text evidence="11">The sequence shown here is derived from an EMBL/GenBank/DDBJ whole genome shotgun (WGS) entry which is preliminary data.</text>
</comment>
<dbReference type="HOGENOM" id="CLU_031317_2_0_9"/>
<feature type="binding site" evidence="10">
    <location>
        <position position="213"/>
    </location>
    <ligand>
        <name>Zn(2+)</name>
        <dbReference type="ChEBI" id="CHEBI:29105"/>
        <label>1</label>
        <note>catalytic</note>
    </ligand>
</feature>
<gene>
    <name evidence="10" type="primary">rnz</name>
    <name evidence="11" type="ORF">HMPREF9708_01295</name>
</gene>
<keyword evidence="6 10" id="KW-0255">Endonuclease</keyword>
<dbReference type="EC" id="3.1.26.11" evidence="2 10"/>
<reference evidence="11 12" key="1">
    <citation type="submission" date="2012-01" db="EMBL/GenBank/DDBJ databases">
        <title>The Genome Sequence of Facklamia languida CCUG 37842.</title>
        <authorList>
            <consortium name="The Broad Institute Genome Sequencing Platform"/>
            <person name="Earl A."/>
            <person name="Ward D."/>
            <person name="Feldgarden M."/>
            <person name="Gevers D."/>
            <person name="Huys G."/>
            <person name="Young S.K."/>
            <person name="Zeng Q."/>
            <person name="Gargeya S."/>
            <person name="Fitzgerald M."/>
            <person name="Haas B."/>
            <person name="Abouelleil A."/>
            <person name="Alvarado L."/>
            <person name="Arachchi H.M."/>
            <person name="Berlin A."/>
            <person name="Chapman S.B."/>
            <person name="Gearin G."/>
            <person name="Goldberg J."/>
            <person name="Griggs A."/>
            <person name="Gujja S."/>
            <person name="Hansen M."/>
            <person name="Heiman D."/>
            <person name="Howarth C."/>
            <person name="Larimer J."/>
            <person name="Lui A."/>
            <person name="MacDonald P.J.P."/>
            <person name="McCowen C."/>
            <person name="Montmayeur A."/>
            <person name="Murphy C."/>
            <person name="Neiman D."/>
            <person name="Pearson M."/>
            <person name="Priest M."/>
            <person name="Roberts A."/>
            <person name="Saif S."/>
            <person name="Shea T."/>
            <person name="Sisk P."/>
            <person name="Stolte C."/>
            <person name="Sykes S."/>
            <person name="Wortman J."/>
            <person name="Nusbaum C."/>
            <person name="Birren B."/>
        </authorList>
    </citation>
    <scope>NUCLEOTIDE SEQUENCE [LARGE SCALE GENOMIC DNA]</scope>
    <source>
        <strain evidence="11 12">CCUG 37842</strain>
    </source>
</reference>
<dbReference type="GO" id="GO:0042802">
    <property type="term" value="F:identical protein binding"/>
    <property type="evidence" value="ECO:0007669"/>
    <property type="project" value="UniProtKB-ARBA"/>
</dbReference>
<evidence type="ECO:0000256" key="6">
    <source>
        <dbReference type="ARBA" id="ARBA00022759"/>
    </source>
</evidence>
<feature type="binding site" evidence="10">
    <location>
        <position position="63"/>
    </location>
    <ligand>
        <name>Zn(2+)</name>
        <dbReference type="ChEBI" id="CHEBI:29105"/>
        <label>1</label>
        <note>catalytic</note>
    </ligand>
</feature>
<dbReference type="InterPro" id="IPR036866">
    <property type="entry name" value="RibonucZ/Hydroxyglut_hydro"/>
</dbReference>
<evidence type="ECO:0000256" key="10">
    <source>
        <dbReference type="HAMAP-Rule" id="MF_01818"/>
    </source>
</evidence>
<comment type="function">
    <text evidence="9 10">Zinc phosphodiesterase, which displays some tRNA 3'-processing endonuclease activity. Probably involved in tRNA maturation, by removing a 3'-trailer from precursor tRNA.</text>
</comment>